<comment type="caution">
    <text evidence="3">The sequence shown here is derived from an EMBL/GenBank/DDBJ whole genome shotgun (WGS) entry which is preliminary data.</text>
</comment>
<dbReference type="RefSeq" id="WP_194562230.1">
    <property type="nucleotide sequence ID" value="NZ_JADKPV010000001.1"/>
</dbReference>
<dbReference type="InterPro" id="IPR046350">
    <property type="entry name" value="Cystatin_sf"/>
</dbReference>
<feature type="domain" description="Cell wall elongation regulator TseB-like" evidence="2">
    <location>
        <begin position="44"/>
        <end position="85"/>
    </location>
</feature>
<evidence type="ECO:0000259" key="2">
    <source>
        <dbReference type="Pfam" id="PF17881"/>
    </source>
</evidence>
<dbReference type="InterPro" id="IPR041401">
    <property type="entry name" value="TseB-like_dom"/>
</dbReference>
<keyword evidence="1" id="KW-0812">Transmembrane</keyword>
<keyword evidence="1" id="KW-0472">Membrane</keyword>
<gene>
    <name evidence="3" type="ORF">IRY55_05485</name>
</gene>
<dbReference type="Gene3D" id="3.10.450.40">
    <property type="match status" value="2"/>
</dbReference>
<organism evidence="3 4">
    <name type="scientific">Savagea serpentis</name>
    <dbReference type="NCBI Taxonomy" id="2785297"/>
    <lineage>
        <taxon>Bacteria</taxon>
        <taxon>Bacillati</taxon>
        <taxon>Bacillota</taxon>
        <taxon>Bacilli</taxon>
        <taxon>Bacillales</taxon>
        <taxon>Caryophanaceae</taxon>
        <taxon>Savagea</taxon>
    </lineage>
</organism>
<accession>A0A8J7KBV7</accession>
<sequence length="164" mass="19262">MEKVKNSTWQWVRFIIVFFTILVISLTALILFQATRPFADADKKAETVALKEEYLSSVERMETYNGNDIQYVLYGKKKDEKSAVILDESLVKLKTIQMSKGISRQQAIDTVQKEFPVKKVIHAKLGYEEDHVFWEVVFKGENDTLNYVYLLFEDGKWWKRILNL</sequence>
<reference evidence="3" key="1">
    <citation type="submission" date="2020-11" db="EMBL/GenBank/DDBJ databases">
        <title>Multidrug resistant novel bacterium Savagea serpentis sp. nov., isolated from the scats of a vine snake (Ahaetulla nasuta).</title>
        <authorList>
            <person name="Venkata Ramana V."/>
            <person name="Vikas Patil S."/>
            <person name="Yogita Lugani V."/>
        </authorList>
    </citation>
    <scope>NUCLEOTIDE SEQUENCE</scope>
    <source>
        <strain evidence="3">SN6</strain>
    </source>
</reference>
<dbReference type="EMBL" id="JADKPV010000001">
    <property type="protein sequence ID" value="MBF4500812.1"/>
    <property type="molecule type" value="Genomic_DNA"/>
</dbReference>
<dbReference type="SUPFAM" id="SSF54403">
    <property type="entry name" value="Cystatin/monellin"/>
    <property type="match status" value="2"/>
</dbReference>
<evidence type="ECO:0000313" key="4">
    <source>
        <dbReference type="Proteomes" id="UP000622653"/>
    </source>
</evidence>
<evidence type="ECO:0000256" key="1">
    <source>
        <dbReference type="SAM" id="Phobius"/>
    </source>
</evidence>
<feature type="transmembrane region" description="Helical" evidence="1">
    <location>
        <begin position="12"/>
        <end position="32"/>
    </location>
</feature>
<dbReference type="Pfam" id="PF17881">
    <property type="entry name" value="TseB"/>
    <property type="match status" value="1"/>
</dbReference>
<name>A0A8J7KBV7_9BACL</name>
<dbReference type="Proteomes" id="UP000622653">
    <property type="component" value="Unassembled WGS sequence"/>
</dbReference>
<evidence type="ECO:0000313" key="3">
    <source>
        <dbReference type="EMBL" id="MBF4500812.1"/>
    </source>
</evidence>
<proteinExistence type="predicted"/>
<keyword evidence="1" id="KW-1133">Transmembrane helix</keyword>
<keyword evidence="4" id="KW-1185">Reference proteome</keyword>
<dbReference type="AlphaFoldDB" id="A0A8J7KBV7"/>
<protein>
    <submittedName>
        <fullName evidence="3">DUF5590 domain-containing protein</fullName>
    </submittedName>
</protein>